<gene>
    <name evidence="1" type="ORF">C8F04DRAFT_1215058</name>
</gene>
<comment type="caution">
    <text evidence="1">The sequence shown here is derived from an EMBL/GenBank/DDBJ whole genome shotgun (WGS) entry which is preliminary data.</text>
</comment>
<dbReference type="Proteomes" id="UP001218188">
    <property type="component" value="Unassembled WGS sequence"/>
</dbReference>
<evidence type="ECO:0000313" key="2">
    <source>
        <dbReference type="Proteomes" id="UP001218188"/>
    </source>
</evidence>
<name>A0AAD6RY08_9AGAR</name>
<reference evidence="1" key="1">
    <citation type="submission" date="2023-03" db="EMBL/GenBank/DDBJ databases">
        <title>Massive genome expansion in bonnet fungi (Mycena s.s.) driven by repeated elements and novel gene families across ecological guilds.</title>
        <authorList>
            <consortium name="Lawrence Berkeley National Laboratory"/>
            <person name="Harder C.B."/>
            <person name="Miyauchi S."/>
            <person name="Viragh M."/>
            <person name="Kuo A."/>
            <person name="Thoen E."/>
            <person name="Andreopoulos B."/>
            <person name="Lu D."/>
            <person name="Skrede I."/>
            <person name="Drula E."/>
            <person name="Henrissat B."/>
            <person name="Morin E."/>
            <person name="Kohler A."/>
            <person name="Barry K."/>
            <person name="LaButti K."/>
            <person name="Morin E."/>
            <person name="Salamov A."/>
            <person name="Lipzen A."/>
            <person name="Mereny Z."/>
            <person name="Hegedus B."/>
            <person name="Baldrian P."/>
            <person name="Stursova M."/>
            <person name="Weitz H."/>
            <person name="Taylor A."/>
            <person name="Grigoriev I.V."/>
            <person name="Nagy L.G."/>
            <person name="Martin F."/>
            <person name="Kauserud H."/>
        </authorList>
    </citation>
    <scope>NUCLEOTIDE SEQUENCE</scope>
    <source>
        <strain evidence="1">CBHHK200</strain>
    </source>
</reference>
<proteinExistence type="predicted"/>
<organism evidence="1 2">
    <name type="scientific">Mycena alexandri</name>
    <dbReference type="NCBI Taxonomy" id="1745969"/>
    <lineage>
        <taxon>Eukaryota</taxon>
        <taxon>Fungi</taxon>
        <taxon>Dikarya</taxon>
        <taxon>Basidiomycota</taxon>
        <taxon>Agaricomycotina</taxon>
        <taxon>Agaricomycetes</taxon>
        <taxon>Agaricomycetidae</taxon>
        <taxon>Agaricales</taxon>
        <taxon>Marasmiineae</taxon>
        <taxon>Mycenaceae</taxon>
        <taxon>Mycena</taxon>
    </lineage>
</organism>
<protein>
    <submittedName>
        <fullName evidence="1">Uncharacterized protein</fullName>
    </submittedName>
</protein>
<sequence length="380" mass="41743">MLGDAIEGNVPNPRPSTDSRTMDVTLMTYILGGRKLLYALSCANGLPSLRTLRNHMAFTRIMPMIGTLSIADILHNIQEVVLGLRAAAGRTTLRGVNLMIDEVALEERAVHFRHVNSVGGLCWRHSLVVNLVFSTYQSALDLVKSLKDGKIHFAKEMTVVAASCFGESGTYPILALPTCKHVKAQDSRTIHEVVMAAWRSSGAVEKVGRIWSWATDGDMIRRVAGYEAFLTQKLSYTSTSCNYGTLAGMMGLNLWTGPDDVTLDFDFKHIFKRVCTLLRSPAGMAMNNGRIINPTMLAFPLLLGIIALGDLDYGAADANTCSDIDALRLPATVIKSLLEPFTETSMNLTQQMTSLATFSHLSFTLFHCSRLQYTADAWRS</sequence>
<dbReference type="AlphaFoldDB" id="A0AAD6RY08"/>
<dbReference type="EMBL" id="JARJCM010000404">
    <property type="protein sequence ID" value="KAJ7017458.1"/>
    <property type="molecule type" value="Genomic_DNA"/>
</dbReference>
<evidence type="ECO:0000313" key="1">
    <source>
        <dbReference type="EMBL" id="KAJ7017458.1"/>
    </source>
</evidence>
<keyword evidence="2" id="KW-1185">Reference proteome</keyword>
<accession>A0AAD6RY08</accession>